<sequence length="261" mass="30594">MTPLPHRITGPKLRPFNGKLDTIQFQKVLGSNVKTSSGEIPHSRVFQVNIEGKTYALKVFNFFSIQEIWPTILGKDHLLKDNVVRHHLDPFYAECRAFGRLIENNKDDKLAVRCYGYVFLPHTVEHQIERQFGISDWNRKAEDNGSQLRAIIKDYIKWKTVCNRTSFETMRKNLEELNELGIYNMDIRKDNYLGGRLFDFSIAITVPHLSLWLKLRSKEQIFEDMDDDLECFDDMVERMRERRTPRAKPVAVIEETDASRS</sequence>
<keyword evidence="2" id="KW-1185">Reference proteome</keyword>
<dbReference type="AlphaFoldDB" id="A0A7C8MMU4"/>
<evidence type="ECO:0000313" key="2">
    <source>
        <dbReference type="Proteomes" id="UP000481858"/>
    </source>
</evidence>
<gene>
    <name evidence="1" type="ORF">GQX73_g8476</name>
</gene>
<dbReference type="EMBL" id="WUBL01000126">
    <property type="protein sequence ID" value="KAF2965091.1"/>
    <property type="molecule type" value="Genomic_DNA"/>
</dbReference>
<evidence type="ECO:0008006" key="3">
    <source>
        <dbReference type="Google" id="ProtNLM"/>
    </source>
</evidence>
<accession>A0A7C8MMU4</accession>
<reference evidence="1 2" key="1">
    <citation type="submission" date="2019-12" db="EMBL/GenBank/DDBJ databases">
        <title>Draft genome sequence of the ascomycete Xylaria multiplex DSM 110363.</title>
        <authorList>
            <person name="Buettner E."/>
            <person name="Kellner H."/>
        </authorList>
    </citation>
    <scope>NUCLEOTIDE SEQUENCE [LARGE SCALE GENOMIC DNA]</scope>
    <source>
        <strain evidence="1 2">DSM 110363</strain>
    </source>
</reference>
<protein>
    <recommendedName>
        <fullName evidence="3">Protein kinase domain-containing protein</fullName>
    </recommendedName>
</protein>
<comment type="caution">
    <text evidence="1">The sequence shown here is derived from an EMBL/GenBank/DDBJ whole genome shotgun (WGS) entry which is preliminary data.</text>
</comment>
<evidence type="ECO:0000313" key="1">
    <source>
        <dbReference type="EMBL" id="KAF2965091.1"/>
    </source>
</evidence>
<organism evidence="1 2">
    <name type="scientific">Xylaria multiplex</name>
    <dbReference type="NCBI Taxonomy" id="323545"/>
    <lineage>
        <taxon>Eukaryota</taxon>
        <taxon>Fungi</taxon>
        <taxon>Dikarya</taxon>
        <taxon>Ascomycota</taxon>
        <taxon>Pezizomycotina</taxon>
        <taxon>Sordariomycetes</taxon>
        <taxon>Xylariomycetidae</taxon>
        <taxon>Xylariales</taxon>
        <taxon>Xylariaceae</taxon>
        <taxon>Xylaria</taxon>
    </lineage>
</organism>
<dbReference type="InParanoid" id="A0A7C8MMU4"/>
<proteinExistence type="predicted"/>
<name>A0A7C8MMU4_9PEZI</name>
<dbReference type="InterPro" id="IPR025213">
    <property type="entry name" value="Sim4_Fta2"/>
</dbReference>
<dbReference type="Pfam" id="PF13095">
    <property type="entry name" value="FTA2"/>
    <property type="match status" value="1"/>
</dbReference>
<dbReference type="OrthoDB" id="3432781at2759"/>
<dbReference type="Proteomes" id="UP000481858">
    <property type="component" value="Unassembled WGS sequence"/>
</dbReference>